<sequence>MRMEGLLYSKVQEGKIFALHRVNTALQGPFFSVFDISPGLPLTSTRELPVMLEASRSPGATNAATWDFFAAGKGSHKDSLGGDFSIQLLPWMGCKLLVYLDRCLELRRFFLEHCY</sequence>
<gene>
    <name evidence="1" type="ORF">BDA96_04G088800</name>
</gene>
<reference evidence="1" key="1">
    <citation type="journal article" date="2019" name="BMC Genomics">
        <title>A new reference genome for Sorghum bicolor reveals high levels of sequence similarity between sweet and grain genotypes: implications for the genetics of sugar metabolism.</title>
        <authorList>
            <person name="Cooper E.A."/>
            <person name="Brenton Z.W."/>
            <person name="Flinn B.S."/>
            <person name="Jenkins J."/>
            <person name="Shu S."/>
            <person name="Flowers D."/>
            <person name="Luo F."/>
            <person name="Wang Y."/>
            <person name="Xia P."/>
            <person name="Barry K."/>
            <person name="Daum C."/>
            <person name="Lipzen A."/>
            <person name="Yoshinaga Y."/>
            <person name="Schmutz J."/>
            <person name="Saski C."/>
            <person name="Vermerris W."/>
            <person name="Kresovich S."/>
        </authorList>
    </citation>
    <scope>NUCLEOTIDE SEQUENCE</scope>
</reference>
<protein>
    <submittedName>
        <fullName evidence="1">Uncharacterized protein</fullName>
    </submittedName>
</protein>
<proteinExistence type="predicted"/>
<evidence type="ECO:0000313" key="1">
    <source>
        <dbReference type="EMBL" id="KAG0532207.1"/>
    </source>
</evidence>
<dbReference type="AlphaFoldDB" id="A0A921R403"/>
<name>A0A921R403_SORBI</name>
<reference evidence="1" key="2">
    <citation type="submission" date="2020-10" db="EMBL/GenBank/DDBJ databases">
        <authorList>
            <person name="Cooper E.A."/>
            <person name="Brenton Z.W."/>
            <person name="Flinn B.S."/>
            <person name="Jenkins J."/>
            <person name="Shu S."/>
            <person name="Flowers D."/>
            <person name="Luo F."/>
            <person name="Wang Y."/>
            <person name="Xia P."/>
            <person name="Barry K."/>
            <person name="Daum C."/>
            <person name="Lipzen A."/>
            <person name="Yoshinaga Y."/>
            <person name="Schmutz J."/>
            <person name="Saski C."/>
            <person name="Vermerris W."/>
            <person name="Kresovich S."/>
        </authorList>
    </citation>
    <scope>NUCLEOTIDE SEQUENCE</scope>
</reference>
<dbReference type="EMBL" id="CM027683">
    <property type="protein sequence ID" value="KAG0532207.1"/>
    <property type="molecule type" value="Genomic_DNA"/>
</dbReference>
<comment type="caution">
    <text evidence="1">The sequence shown here is derived from an EMBL/GenBank/DDBJ whole genome shotgun (WGS) entry which is preliminary data.</text>
</comment>
<dbReference type="Proteomes" id="UP000807115">
    <property type="component" value="Chromosome 4"/>
</dbReference>
<accession>A0A921R403</accession>
<evidence type="ECO:0000313" key="2">
    <source>
        <dbReference type="Proteomes" id="UP000807115"/>
    </source>
</evidence>
<organism evidence="1 2">
    <name type="scientific">Sorghum bicolor</name>
    <name type="common">Sorghum</name>
    <name type="synonym">Sorghum vulgare</name>
    <dbReference type="NCBI Taxonomy" id="4558"/>
    <lineage>
        <taxon>Eukaryota</taxon>
        <taxon>Viridiplantae</taxon>
        <taxon>Streptophyta</taxon>
        <taxon>Embryophyta</taxon>
        <taxon>Tracheophyta</taxon>
        <taxon>Spermatophyta</taxon>
        <taxon>Magnoliopsida</taxon>
        <taxon>Liliopsida</taxon>
        <taxon>Poales</taxon>
        <taxon>Poaceae</taxon>
        <taxon>PACMAD clade</taxon>
        <taxon>Panicoideae</taxon>
        <taxon>Andropogonodae</taxon>
        <taxon>Andropogoneae</taxon>
        <taxon>Sorghinae</taxon>
        <taxon>Sorghum</taxon>
    </lineage>
</organism>